<feature type="signal peptide" evidence="1">
    <location>
        <begin position="1"/>
        <end position="25"/>
    </location>
</feature>
<dbReference type="RefSeq" id="WP_066410947.1">
    <property type="nucleotide sequence ID" value="NZ_CP018866.1"/>
</dbReference>
<keyword evidence="4" id="KW-1185">Reference proteome</keyword>
<dbReference type="GO" id="GO:0016810">
    <property type="term" value="F:hydrolase activity, acting on carbon-nitrogen (but not peptide) bonds"/>
    <property type="evidence" value="ECO:0007669"/>
    <property type="project" value="InterPro"/>
</dbReference>
<dbReference type="Gene3D" id="3.20.20.370">
    <property type="entry name" value="Glycoside hydrolase/deacetylase"/>
    <property type="match status" value="1"/>
</dbReference>
<protein>
    <submittedName>
        <fullName evidence="3">Chitooligosaccharide deacetylase</fullName>
    </submittedName>
</protein>
<proteinExistence type="predicted"/>
<dbReference type="InterPro" id="IPR011330">
    <property type="entry name" value="Glyco_hydro/deAcase_b/a-brl"/>
</dbReference>
<dbReference type="STRING" id="1314751.GCA_001591425_00177"/>
<dbReference type="EMBL" id="CP018866">
    <property type="protein sequence ID" value="AST91859.1"/>
    <property type="molecule type" value="Genomic_DNA"/>
</dbReference>
<evidence type="ECO:0000313" key="4">
    <source>
        <dbReference type="Proteomes" id="UP000215224"/>
    </source>
</evidence>
<feature type="domain" description="NodB homology" evidence="2">
    <location>
        <begin position="90"/>
        <end position="274"/>
    </location>
</feature>
<dbReference type="InterPro" id="IPR050248">
    <property type="entry name" value="Polysacc_deacetylase_ArnD"/>
</dbReference>
<sequence length="286" mass="32411">MKKLYSIAFALLVLLLLIQPSTLSAHSSGGEEVPTWFWKKERDNRQQPDDIPQPEGGPELVERIKRPVSNIILQQRYPEIVVLRGSTEENRVALTFDDGPDPRFTPQLLDVLKENDVKATFFLMGARAAAYPELVQRIVDEGHIIGNHTYWHPNLVEVGDIATLETEVQRTEDTLAEIVGYRTKLFRAPYGFLFNELVERLGEMDYTVVGWSVDSLDWQEDPPNIIAYNVLSNTQPGSIILMHDGGDWTSDRTGTIQAVQQIIPSLQEQGIEFVTVPELLNIPYQK</sequence>
<reference evidence="3 4" key="1">
    <citation type="submission" date="2016-12" db="EMBL/GenBank/DDBJ databases">
        <title>The whole genome sequencing and assembly of Bacillus cohnii DSM 6307T strain.</title>
        <authorList>
            <person name="Lee Y.-J."/>
            <person name="Yi H."/>
            <person name="Bahn Y.-S."/>
            <person name="Kim J.F."/>
            <person name="Lee D.-W."/>
        </authorList>
    </citation>
    <scope>NUCLEOTIDE SEQUENCE [LARGE SCALE GENOMIC DNA]</scope>
    <source>
        <strain evidence="3 4">DSM 6307</strain>
    </source>
</reference>
<dbReference type="InterPro" id="IPR002509">
    <property type="entry name" value="NODB_dom"/>
</dbReference>
<dbReference type="KEGG" id="bcoh:BC6307_11510"/>
<keyword evidence="1" id="KW-0732">Signal</keyword>
<evidence type="ECO:0000313" key="3">
    <source>
        <dbReference type="EMBL" id="AST91859.1"/>
    </source>
</evidence>
<accession>A0A223KQV9</accession>
<dbReference type="CDD" id="cd10917">
    <property type="entry name" value="CE4_NodB_like_6s_7s"/>
    <property type="match status" value="1"/>
</dbReference>
<name>A0A223KQV9_9BACI</name>
<gene>
    <name evidence="3" type="ORF">BC6307_11510</name>
</gene>
<dbReference type="SUPFAM" id="SSF88713">
    <property type="entry name" value="Glycoside hydrolase/deacetylase"/>
    <property type="match status" value="1"/>
</dbReference>
<organism evidence="3 4">
    <name type="scientific">Sutcliffiella cohnii</name>
    <dbReference type="NCBI Taxonomy" id="33932"/>
    <lineage>
        <taxon>Bacteria</taxon>
        <taxon>Bacillati</taxon>
        <taxon>Bacillota</taxon>
        <taxon>Bacilli</taxon>
        <taxon>Bacillales</taxon>
        <taxon>Bacillaceae</taxon>
        <taxon>Sutcliffiella</taxon>
    </lineage>
</organism>
<evidence type="ECO:0000256" key="1">
    <source>
        <dbReference type="SAM" id="SignalP"/>
    </source>
</evidence>
<dbReference type="Pfam" id="PF01522">
    <property type="entry name" value="Polysacc_deac_1"/>
    <property type="match status" value="1"/>
</dbReference>
<dbReference type="AlphaFoldDB" id="A0A223KQV9"/>
<dbReference type="GO" id="GO:0005975">
    <property type="term" value="P:carbohydrate metabolic process"/>
    <property type="evidence" value="ECO:0007669"/>
    <property type="project" value="InterPro"/>
</dbReference>
<feature type="chain" id="PRO_5011246533" evidence="1">
    <location>
        <begin position="26"/>
        <end position="286"/>
    </location>
</feature>
<dbReference type="Proteomes" id="UP000215224">
    <property type="component" value="Chromosome"/>
</dbReference>
<dbReference type="PANTHER" id="PTHR10587">
    <property type="entry name" value="GLYCOSYL TRANSFERASE-RELATED"/>
    <property type="match status" value="1"/>
</dbReference>
<evidence type="ECO:0000259" key="2">
    <source>
        <dbReference type="PROSITE" id="PS51677"/>
    </source>
</evidence>
<dbReference type="PANTHER" id="PTHR10587:SF125">
    <property type="entry name" value="POLYSACCHARIDE DEACETYLASE YHEN-RELATED"/>
    <property type="match status" value="1"/>
</dbReference>
<dbReference type="PROSITE" id="PS51677">
    <property type="entry name" value="NODB"/>
    <property type="match status" value="1"/>
</dbReference>